<reference evidence="7" key="1">
    <citation type="submission" date="2019-02" db="EMBL/GenBank/DDBJ databases">
        <authorList>
            <person name="Gruber-Vodicka R. H."/>
            <person name="Seah K. B. B."/>
        </authorList>
    </citation>
    <scope>NUCLEOTIDE SEQUENCE</scope>
    <source>
        <strain evidence="7">BECK_BZ131</strain>
    </source>
</reference>
<feature type="region of interest" description="Disordered" evidence="6">
    <location>
        <begin position="1"/>
        <end position="22"/>
    </location>
</feature>
<evidence type="ECO:0000256" key="4">
    <source>
        <dbReference type="ARBA" id="ARBA00023010"/>
    </source>
</evidence>
<evidence type="ECO:0000256" key="1">
    <source>
        <dbReference type="ARBA" id="ARBA00009990"/>
    </source>
</evidence>
<dbReference type="GO" id="GO:0015031">
    <property type="term" value="P:protein transport"/>
    <property type="evidence" value="ECO:0007669"/>
    <property type="project" value="UniProtKB-UniRule"/>
</dbReference>
<dbReference type="NCBIfam" id="TIGR00809">
    <property type="entry name" value="secB"/>
    <property type="match status" value="1"/>
</dbReference>
<feature type="compositionally biased region" description="Polar residues" evidence="6">
    <location>
        <begin position="13"/>
        <end position="22"/>
    </location>
</feature>
<dbReference type="HAMAP" id="MF_00821">
    <property type="entry name" value="SecB"/>
    <property type="match status" value="1"/>
</dbReference>
<dbReference type="InterPro" id="IPR003708">
    <property type="entry name" value="SecB"/>
</dbReference>
<dbReference type="SUPFAM" id="SSF54611">
    <property type="entry name" value="SecB-like"/>
    <property type="match status" value="1"/>
</dbReference>
<evidence type="ECO:0000256" key="2">
    <source>
        <dbReference type="ARBA" id="ARBA00022448"/>
    </source>
</evidence>
<dbReference type="InterPro" id="IPR035958">
    <property type="entry name" value="SecB-like_sf"/>
</dbReference>
<dbReference type="PANTHER" id="PTHR36918">
    <property type="match status" value="1"/>
</dbReference>
<comment type="function">
    <text evidence="5">One of the proteins required for the normal export of preproteins out of the cell cytoplasm. It is a molecular chaperone that binds to a subset of precursor proteins, maintaining them in a translocation-competent state. It also specifically binds to its receptor SecA.</text>
</comment>
<dbReference type="GO" id="GO:0051262">
    <property type="term" value="P:protein tetramerization"/>
    <property type="evidence" value="ECO:0007669"/>
    <property type="project" value="InterPro"/>
</dbReference>
<comment type="similarity">
    <text evidence="1 5">Belongs to the SecB family.</text>
</comment>
<evidence type="ECO:0000256" key="6">
    <source>
        <dbReference type="SAM" id="MobiDB-lite"/>
    </source>
</evidence>
<dbReference type="GO" id="GO:0005737">
    <property type="term" value="C:cytoplasm"/>
    <property type="evidence" value="ECO:0007669"/>
    <property type="project" value="UniProtKB-SubCell"/>
</dbReference>
<dbReference type="Gene3D" id="3.10.420.10">
    <property type="entry name" value="SecB-like"/>
    <property type="match status" value="1"/>
</dbReference>
<accession>A0A450TBE1</accession>
<name>A0A450TBE1_9GAMM</name>
<keyword evidence="4 5" id="KW-0811">Translocation</keyword>
<dbReference type="GO" id="GO:0051082">
    <property type="term" value="F:unfolded protein binding"/>
    <property type="evidence" value="ECO:0007669"/>
    <property type="project" value="InterPro"/>
</dbReference>
<keyword evidence="3 5" id="KW-0653">Protein transport</keyword>
<keyword evidence="5" id="KW-0963">Cytoplasm</keyword>
<evidence type="ECO:0000256" key="5">
    <source>
        <dbReference type="HAMAP-Rule" id="MF_00821"/>
    </source>
</evidence>
<dbReference type="PRINTS" id="PR01594">
    <property type="entry name" value="SECBCHAPRONE"/>
</dbReference>
<sequence length="174" mass="19497">MALRNVMAESENKNTAQSDSEAQSGQFAIHKIYVKDISFETPNSPNIFQLDWQPELDIQLFTDASRLDTNLYEVIVRITVTVKTKDKTAFLAEVNQAGIFGIGELAEDHLKHVVGSFCPNILFPYARETISNLVSRGGFPQLLLAPVNFDAMYAKHLRENQNENTQQPPAPETT</sequence>
<evidence type="ECO:0000256" key="3">
    <source>
        <dbReference type="ARBA" id="ARBA00022927"/>
    </source>
</evidence>
<dbReference type="AlphaFoldDB" id="A0A450TBE1"/>
<evidence type="ECO:0000313" key="7">
    <source>
        <dbReference type="EMBL" id="VFJ64018.1"/>
    </source>
</evidence>
<dbReference type="NCBIfam" id="NF004393">
    <property type="entry name" value="PRK05751.1-4"/>
    <property type="match status" value="1"/>
</dbReference>
<protein>
    <recommendedName>
        <fullName evidence="5">Protein-export protein SecB</fullName>
    </recommendedName>
</protein>
<organism evidence="7">
    <name type="scientific">Candidatus Kentrum sp. FW</name>
    <dbReference type="NCBI Taxonomy" id="2126338"/>
    <lineage>
        <taxon>Bacteria</taxon>
        <taxon>Pseudomonadati</taxon>
        <taxon>Pseudomonadota</taxon>
        <taxon>Gammaproteobacteria</taxon>
        <taxon>Candidatus Kentrum</taxon>
    </lineage>
</organism>
<comment type="subunit">
    <text evidence="5">Homotetramer, a dimer of dimers. One homotetramer interacts with 1 SecA dimer.</text>
</comment>
<proteinExistence type="inferred from homology"/>
<comment type="subcellular location">
    <subcellularLocation>
        <location evidence="5">Cytoplasm</location>
    </subcellularLocation>
</comment>
<keyword evidence="2 5" id="KW-0813">Transport</keyword>
<dbReference type="EMBL" id="CAADFE010000005">
    <property type="protein sequence ID" value="VFJ64018.1"/>
    <property type="molecule type" value="Genomic_DNA"/>
</dbReference>
<dbReference type="GO" id="GO:0006457">
    <property type="term" value="P:protein folding"/>
    <property type="evidence" value="ECO:0007669"/>
    <property type="project" value="UniProtKB-UniRule"/>
</dbReference>
<keyword evidence="5" id="KW-0143">Chaperone</keyword>
<gene>
    <name evidence="5" type="primary">secB</name>
    <name evidence="7" type="ORF">BECKFW1821C_GA0114237_100519</name>
</gene>
<dbReference type="Pfam" id="PF02556">
    <property type="entry name" value="SecB"/>
    <property type="match status" value="1"/>
</dbReference>
<dbReference type="PANTHER" id="PTHR36918:SF1">
    <property type="entry name" value="PROTEIN-EXPORT PROTEIN SECB"/>
    <property type="match status" value="1"/>
</dbReference>